<dbReference type="PANTHER" id="PTHR46600:SF1">
    <property type="entry name" value="THAP DOMAIN-CONTAINING PROTEIN 1"/>
    <property type="match status" value="1"/>
</dbReference>
<evidence type="ECO:0000313" key="13">
    <source>
        <dbReference type="EMBL" id="CAB4037976.1"/>
    </source>
</evidence>
<dbReference type="GO" id="GO:0005654">
    <property type="term" value="C:nucleoplasm"/>
    <property type="evidence" value="ECO:0007669"/>
    <property type="project" value="UniProtKB-SubCell"/>
</dbReference>
<keyword evidence="10" id="KW-0539">Nucleus</keyword>
<keyword evidence="9" id="KW-0804">Transcription</keyword>
<dbReference type="InterPro" id="IPR026516">
    <property type="entry name" value="THAP1/10"/>
</dbReference>
<dbReference type="OrthoDB" id="5970960at2759"/>
<evidence type="ECO:0000256" key="10">
    <source>
        <dbReference type="ARBA" id="ARBA00023242"/>
    </source>
</evidence>
<evidence type="ECO:0000256" key="5">
    <source>
        <dbReference type="ARBA" id="ARBA00022833"/>
    </source>
</evidence>
<reference evidence="13" key="1">
    <citation type="submission" date="2020-04" db="EMBL/GenBank/DDBJ databases">
        <authorList>
            <person name="Alioto T."/>
            <person name="Alioto T."/>
            <person name="Gomez Garrido J."/>
        </authorList>
    </citation>
    <scope>NUCLEOTIDE SEQUENCE</scope>
    <source>
        <strain evidence="13">A484AB</strain>
    </source>
</reference>
<dbReference type="InterPro" id="IPR006612">
    <property type="entry name" value="THAP_Znf"/>
</dbReference>
<comment type="subcellular location">
    <subcellularLocation>
        <location evidence="1">Nucleus</location>
        <location evidence="1">Nucleoplasm</location>
    </subcellularLocation>
</comment>
<organism evidence="13 14">
    <name type="scientific">Paramuricea clavata</name>
    <name type="common">Red gorgonian</name>
    <name type="synonym">Violescent sea-whip</name>
    <dbReference type="NCBI Taxonomy" id="317549"/>
    <lineage>
        <taxon>Eukaryota</taxon>
        <taxon>Metazoa</taxon>
        <taxon>Cnidaria</taxon>
        <taxon>Anthozoa</taxon>
        <taxon>Octocorallia</taxon>
        <taxon>Malacalcyonacea</taxon>
        <taxon>Plexauridae</taxon>
        <taxon>Paramuricea</taxon>
    </lineage>
</organism>
<name>A0A7D9LSS1_PARCT</name>
<comment type="similarity">
    <text evidence="2">Belongs to the THAP1 family.</text>
</comment>
<keyword evidence="6" id="KW-0805">Transcription regulation</keyword>
<comment type="caution">
    <text evidence="13">The sequence shown here is derived from an EMBL/GenBank/DDBJ whole genome shotgun (WGS) entry which is preliminary data.</text>
</comment>
<evidence type="ECO:0000256" key="1">
    <source>
        <dbReference type="ARBA" id="ARBA00004642"/>
    </source>
</evidence>
<feature type="compositionally biased region" description="Polar residues" evidence="12">
    <location>
        <begin position="125"/>
        <end position="159"/>
    </location>
</feature>
<dbReference type="GO" id="GO:0008270">
    <property type="term" value="F:zinc ion binding"/>
    <property type="evidence" value="ECO:0007669"/>
    <property type="project" value="UniProtKB-KW"/>
</dbReference>
<dbReference type="Proteomes" id="UP001152795">
    <property type="component" value="Unassembled WGS sequence"/>
</dbReference>
<keyword evidence="7" id="KW-0175">Coiled coil</keyword>
<dbReference type="GO" id="GO:0043565">
    <property type="term" value="F:sequence-specific DNA binding"/>
    <property type="evidence" value="ECO:0007669"/>
    <property type="project" value="InterPro"/>
</dbReference>
<evidence type="ECO:0000256" key="11">
    <source>
        <dbReference type="ARBA" id="ARBA00023306"/>
    </source>
</evidence>
<keyword evidence="3" id="KW-0479">Metal-binding</keyword>
<evidence type="ECO:0000256" key="8">
    <source>
        <dbReference type="ARBA" id="ARBA00023125"/>
    </source>
</evidence>
<evidence type="ECO:0000256" key="4">
    <source>
        <dbReference type="ARBA" id="ARBA00022771"/>
    </source>
</evidence>
<dbReference type="InterPro" id="IPR038441">
    <property type="entry name" value="THAP_Znf_sf"/>
</dbReference>
<evidence type="ECO:0000256" key="2">
    <source>
        <dbReference type="ARBA" id="ARBA00006177"/>
    </source>
</evidence>
<dbReference type="AlphaFoldDB" id="A0A7D9LSS1"/>
<keyword evidence="5" id="KW-0862">Zinc</keyword>
<keyword evidence="14" id="KW-1185">Reference proteome</keyword>
<dbReference type="SUPFAM" id="SSF57716">
    <property type="entry name" value="Glucocorticoid receptor-like (DNA-binding domain)"/>
    <property type="match status" value="1"/>
</dbReference>
<dbReference type="Gene3D" id="6.20.210.20">
    <property type="entry name" value="THAP domain"/>
    <property type="match status" value="1"/>
</dbReference>
<protein>
    <submittedName>
        <fullName evidence="13">52 kDa repressor of the inhibitor of the kinase-like</fullName>
    </submittedName>
</protein>
<dbReference type="EMBL" id="CACRXK020023672">
    <property type="protein sequence ID" value="CAB4037976.1"/>
    <property type="molecule type" value="Genomic_DNA"/>
</dbReference>
<keyword evidence="11" id="KW-0131">Cell cycle</keyword>
<dbReference type="SMART" id="SM00980">
    <property type="entry name" value="THAP"/>
    <property type="match status" value="1"/>
</dbReference>
<accession>A0A7D9LSS1</accession>
<dbReference type="PANTHER" id="PTHR46600">
    <property type="entry name" value="THAP DOMAIN-CONTAINING"/>
    <property type="match status" value="1"/>
</dbReference>
<evidence type="ECO:0000256" key="6">
    <source>
        <dbReference type="ARBA" id="ARBA00023015"/>
    </source>
</evidence>
<evidence type="ECO:0000256" key="9">
    <source>
        <dbReference type="ARBA" id="ARBA00023163"/>
    </source>
</evidence>
<feature type="region of interest" description="Disordered" evidence="12">
    <location>
        <begin position="108"/>
        <end position="159"/>
    </location>
</feature>
<dbReference type="PROSITE" id="PS50950">
    <property type="entry name" value="ZF_THAP"/>
    <property type="match status" value="1"/>
</dbReference>
<evidence type="ECO:0000256" key="7">
    <source>
        <dbReference type="ARBA" id="ARBA00023054"/>
    </source>
</evidence>
<gene>
    <name evidence="13" type="ORF">PACLA_8A075339</name>
</gene>
<evidence type="ECO:0000313" key="14">
    <source>
        <dbReference type="Proteomes" id="UP001152795"/>
    </source>
</evidence>
<sequence>MYTNCCVPKCTKKGSRDENGSKISYYKFPDNSTIMKRKWIHDHAIRRDEGKYFTITKWTKVCSRHFRDYDFQKTLNGRRKLRPNAIPSQFEWTRMSPRKRNAPTVRVPIIDTSNPNDNFSRDLNLETSTSDGQNNEITSDCPLSNVDRNTNGVKSNQIS</sequence>
<dbReference type="SMART" id="SM00692">
    <property type="entry name" value="DM3"/>
    <property type="match status" value="1"/>
</dbReference>
<dbReference type="Pfam" id="PF05485">
    <property type="entry name" value="THAP"/>
    <property type="match status" value="1"/>
</dbReference>
<keyword evidence="8" id="KW-0238">DNA-binding</keyword>
<keyword evidence="4" id="KW-0863">Zinc-finger</keyword>
<evidence type="ECO:0000256" key="3">
    <source>
        <dbReference type="ARBA" id="ARBA00022723"/>
    </source>
</evidence>
<proteinExistence type="inferred from homology"/>
<evidence type="ECO:0000256" key="12">
    <source>
        <dbReference type="SAM" id="MobiDB-lite"/>
    </source>
</evidence>